<evidence type="ECO:0000313" key="3">
    <source>
        <dbReference type="EMBL" id="CAB4178572.1"/>
    </source>
</evidence>
<evidence type="ECO:0000313" key="2">
    <source>
        <dbReference type="EMBL" id="CAB4172717.1"/>
    </source>
</evidence>
<evidence type="ECO:0000313" key="5">
    <source>
        <dbReference type="EMBL" id="CAB4202524.1"/>
    </source>
</evidence>
<reference evidence="3" key="1">
    <citation type="submission" date="2020-05" db="EMBL/GenBank/DDBJ databases">
        <authorList>
            <person name="Chiriac C."/>
            <person name="Salcher M."/>
            <person name="Ghai R."/>
            <person name="Kavagutti S V."/>
        </authorList>
    </citation>
    <scope>NUCLEOTIDE SEQUENCE</scope>
</reference>
<accession>A0A6J5Q530</accession>
<gene>
    <name evidence="3" type="ORF">UFOVP1018_28</name>
    <name evidence="4" type="ORF">UFOVP1105_29</name>
    <name evidence="5" type="ORF">UFOVP1372_19</name>
    <name evidence="6" type="ORF">UFOVP1470_30</name>
    <name evidence="7" type="ORF">UFOVP1557_19</name>
    <name evidence="2" type="ORF">UFOVP939_49</name>
</gene>
<dbReference type="EMBL" id="LR797419">
    <property type="protein sequence ID" value="CAB4215025.1"/>
    <property type="molecule type" value="Genomic_DNA"/>
</dbReference>
<dbReference type="EMBL" id="LR796966">
    <property type="protein sequence ID" value="CAB4178572.1"/>
    <property type="molecule type" value="Genomic_DNA"/>
</dbReference>
<organism evidence="3">
    <name type="scientific">uncultured Caudovirales phage</name>
    <dbReference type="NCBI Taxonomy" id="2100421"/>
    <lineage>
        <taxon>Viruses</taxon>
        <taxon>Duplodnaviria</taxon>
        <taxon>Heunggongvirae</taxon>
        <taxon>Uroviricota</taxon>
        <taxon>Caudoviricetes</taxon>
        <taxon>Peduoviridae</taxon>
        <taxon>Maltschvirus</taxon>
        <taxon>Maltschvirus maltsch</taxon>
    </lineage>
</organism>
<sequence length="62" mass="6980">MGDVMSESQILIWLVGQVIVGAAIWGGIRADIRGMHLRMEHAEKSTAEAHQRIDKILERRAQ</sequence>
<keyword evidence="1" id="KW-1133">Transmembrane helix</keyword>
<keyword evidence="1" id="KW-0472">Membrane</keyword>
<evidence type="ECO:0000313" key="7">
    <source>
        <dbReference type="EMBL" id="CAB5229920.1"/>
    </source>
</evidence>
<keyword evidence="1" id="KW-0812">Transmembrane</keyword>
<dbReference type="EMBL" id="LR797054">
    <property type="protein sequence ID" value="CAB4184079.1"/>
    <property type="molecule type" value="Genomic_DNA"/>
</dbReference>
<dbReference type="EMBL" id="LR797319">
    <property type="protein sequence ID" value="CAB4202524.1"/>
    <property type="molecule type" value="Genomic_DNA"/>
</dbReference>
<dbReference type="EMBL" id="LR796887">
    <property type="protein sequence ID" value="CAB4172717.1"/>
    <property type="molecule type" value="Genomic_DNA"/>
</dbReference>
<feature type="transmembrane region" description="Helical" evidence="1">
    <location>
        <begin position="12"/>
        <end position="30"/>
    </location>
</feature>
<evidence type="ECO:0000313" key="6">
    <source>
        <dbReference type="EMBL" id="CAB4215025.1"/>
    </source>
</evidence>
<evidence type="ECO:0000256" key="1">
    <source>
        <dbReference type="SAM" id="Phobius"/>
    </source>
</evidence>
<name>A0A6J5Q530_9CAUD</name>
<protein>
    <submittedName>
        <fullName evidence="3">Uncharacterized protein</fullName>
    </submittedName>
</protein>
<proteinExistence type="predicted"/>
<evidence type="ECO:0000313" key="4">
    <source>
        <dbReference type="EMBL" id="CAB4184079.1"/>
    </source>
</evidence>
<dbReference type="EMBL" id="LR798407">
    <property type="protein sequence ID" value="CAB5229920.1"/>
    <property type="molecule type" value="Genomic_DNA"/>
</dbReference>